<reference evidence="2" key="1">
    <citation type="submission" date="2022-01" db="EMBL/GenBank/DDBJ databases">
        <authorList>
            <person name="King R."/>
        </authorList>
    </citation>
    <scope>NUCLEOTIDE SEQUENCE</scope>
</reference>
<dbReference type="PANTHER" id="PTHR43355:SF2">
    <property type="entry name" value="FLAVIN REDUCTASE (NADPH)"/>
    <property type="match status" value="1"/>
</dbReference>
<dbReference type="GO" id="GO:0042602">
    <property type="term" value="F:riboflavin reductase (NADPH) activity"/>
    <property type="evidence" value="ECO:0007669"/>
    <property type="project" value="TreeGrafter"/>
</dbReference>
<gene>
    <name evidence="2" type="ORF">CEUTPL_LOCUS303</name>
</gene>
<dbReference type="GO" id="GO:0004074">
    <property type="term" value="F:biliverdin reductase [NAD(P)H] activity"/>
    <property type="evidence" value="ECO:0007669"/>
    <property type="project" value="TreeGrafter"/>
</dbReference>
<dbReference type="EMBL" id="OU892277">
    <property type="protein sequence ID" value="CAG9759555.1"/>
    <property type="molecule type" value="Genomic_DNA"/>
</dbReference>
<evidence type="ECO:0000259" key="1">
    <source>
        <dbReference type="Pfam" id="PF13460"/>
    </source>
</evidence>
<dbReference type="SUPFAM" id="SSF51735">
    <property type="entry name" value="NAD(P)-binding Rossmann-fold domains"/>
    <property type="match status" value="1"/>
</dbReference>
<dbReference type="AlphaFoldDB" id="A0A9N9QI39"/>
<proteinExistence type="predicted"/>
<dbReference type="InterPro" id="IPR036291">
    <property type="entry name" value="NAD(P)-bd_dom_sf"/>
</dbReference>
<name>A0A9N9QI39_9CUCU</name>
<dbReference type="OrthoDB" id="419598at2759"/>
<protein>
    <recommendedName>
        <fullName evidence="1">NAD(P)-binding domain-containing protein</fullName>
    </recommendedName>
</protein>
<organism evidence="2 3">
    <name type="scientific">Ceutorhynchus assimilis</name>
    <name type="common">cabbage seed weevil</name>
    <dbReference type="NCBI Taxonomy" id="467358"/>
    <lineage>
        <taxon>Eukaryota</taxon>
        <taxon>Metazoa</taxon>
        <taxon>Ecdysozoa</taxon>
        <taxon>Arthropoda</taxon>
        <taxon>Hexapoda</taxon>
        <taxon>Insecta</taxon>
        <taxon>Pterygota</taxon>
        <taxon>Neoptera</taxon>
        <taxon>Endopterygota</taxon>
        <taxon>Coleoptera</taxon>
        <taxon>Polyphaga</taxon>
        <taxon>Cucujiformia</taxon>
        <taxon>Curculionidae</taxon>
        <taxon>Ceutorhynchinae</taxon>
        <taxon>Ceutorhynchus</taxon>
    </lineage>
</organism>
<sequence>MEKIAIFGATGMTGLCVIEAALNKGLKPKILVRDSSKVPDGPKTQLGIIEGNVLNYPDVLKTVQDTNGVIVTLGTRNSLEPTTDMSDGLKNIIRAMKECNIEVISVCLSAFLFHDPGSSKVPAIFHDVTADHKRMFDLLMESGLKYVAAFPPHIADEPARGYQVEHDKYISRVITKYDLGQFLVDSLTLPEHFGHIIGLASK</sequence>
<evidence type="ECO:0000313" key="2">
    <source>
        <dbReference type="EMBL" id="CAG9759555.1"/>
    </source>
</evidence>
<dbReference type="Pfam" id="PF13460">
    <property type="entry name" value="NAD_binding_10"/>
    <property type="match status" value="1"/>
</dbReference>
<evidence type="ECO:0000313" key="3">
    <source>
        <dbReference type="Proteomes" id="UP001152799"/>
    </source>
</evidence>
<dbReference type="PANTHER" id="PTHR43355">
    <property type="entry name" value="FLAVIN REDUCTASE (NADPH)"/>
    <property type="match status" value="1"/>
</dbReference>
<feature type="domain" description="NAD(P)-binding" evidence="1">
    <location>
        <begin position="8"/>
        <end position="188"/>
    </location>
</feature>
<dbReference type="Gene3D" id="3.40.50.720">
    <property type="entry name" value="NAD(P)-binding Rossmann-like Domain"/>
    <property type="match status" value="1"/>
</dbReference>
<dbReference type="Proteomes" id="UP001152799">
    <property type="component" value="Chromosome 1"/>
</dbReference>
<dbReference type="InterPro" id="IPR016040">
    <property type="entry name" value="NAD(P)-bd_dom"/>
</dbReference>
<dbReference type="CDD" id="cd05244">
    <property type="entry name" value="BVR-B_like_SDR_a"/>
    <property type="match status" value="1"/>
</dbReference>
<keyword evidence="3" id="KW-1185">Reference proteome</keyword>
<accession>A0A9N9QI39</accession>
<dbReference type="InterPro" id="IPR051606">
    <property type="entry name" value="Polyketide_Oxido-like"/>
</dbReference>